<dbReference type="GO" id="GO:0004674">
    <property type="term" value="F:protein serine/threonine kinase activity"/>
    <property type="evidence" value="ECO:0007669"/>
    <property type="project" value="UniProtKB-EC"/>
</dbReference>
<feature type="compositionally biased region" description="Low complexity" evidence="8">
    <location>
        <begin position="141"/>
        <end position="150"/>
    </location>
</feature>
<dbReference type="AlphaFoldDB" id="A0A2G5B0Q6"/>
<dbReference type="GO" id="GO:0016242">
    <property type="term" value="P:negative regulation of macroautophagy"/>
    <property type="evidence" value="ECO:0007669"/>
    <property type="project" value="TreeGrafter"/>
</dbReference>
<dbReference type="PROSITE" id="PS51190">
    <property type="entry name" value="FATC"/>
    <property type="match status" value="1"/>
</dbReference>
<feature type="domain" description="PI3K/PI4K catalytic" evidence="9">
    <location>
        <begin position="1"/>
        <end position="160"/>
    </location>
</feature>
<dbReference type="Pfam" id="PF00454">
    <property type="entry name" value="PI3_PI4_kinase"/>
    <property type="match status" value="1"/>
</dbReference>
<dbReference type="SMART" id="SM01343">
    <property type="entry name" value="FATC"/>
    <property type="match status" value="1"/>
</dbReference>
<name>A0A2G5B0Q6_COERN</name>
<evidence type="ECO:0000259" key="9">
    <source>
        <dbReference type="PROSITE" id="PS50290"/>
    </source>
</evidence>
<dbReference type="GO" id="GO:0031929">
    <property type="term" value="P:TOR signaling"/>
    <property type="evidence" value="ECO:0007669"/>
    <property type="project" value="TreeGrafter"/>
</dbReference>
<dbReference type="PANTHER" id="PTHR11139">
    <property type="entry name" value="ATAXIA TELANGIECTASIA MUTATED ATM -RELATED"/>
    <property type="match status" value="1"/>
</dbReference>
<dbReference type="SUPFAM" id="SSF56112">
    <property type="entry name" value="Protein kinase-like (PK-like)"/>
    <property type="match status" value="1"/>
</dbReference>
<evidence type="ECO:0000256" key="7">
    <source>
        <dbReference type="ARBA" id="ARBA00048679"/>
    </source>
</evidence>
<protein>
    <recommendedName>
        <fullName evidence="1">non-specific serine/threonine protein kinase</fullName>
        <ecNumber evidence="1">2.7.11.1</ecNumber>
    </recommendedName>
</protein>
<dbReference type="PROSITE" id="PS00916">
    <property type="entry name" value="PI3_4_KINASE_2"/>
    <property type="match status" value="1"/>
</dbReference>
<evidence type="ECO:0000313" key="12">
    <source>
        <dbReference type="Proteomes" id="UP000242474"/>
    </source>
</evidence>
<feature type="region of interest" description="Disordered" evidence="8">
    <location>
        <begin position="124"/>
        <end position="160"/>
    </location>
</feature>
<evidence type="ECO:0000256" key="5">
    <source>
        <dbReference type="ARBA" id="ARBA00022840"/>
    </source>
</evidence>
<organism evidence="11 12">
    <name type="scientific">Coemansia reversa (strain ATCC 12441 / NRRL 1564)</name>
    <dbReference type="NCBI Taxonomy" id="763665"/>
    <lineage>
        <taxon>Eukaryota</taxon>
        <taxon>Fungi</taxon>
        <taxon>Fungi incertae sedis</taxon>
        <taxon>Zoopagomycota</taxon>
        <taxon>Kickxellomycotina</taxon>
        <taxon>Kickxellomycetes</taxon>
        <taxon>Kickxellales</taxon>
        <taxon>Kickxellaceae</taxon>
        <taxon>Coemansia</taxon>
    </lineage>
</organism>
<dbReference type="Pfam" id="PF02260">
    <property type="entry name" value="FATC"/>
    <property type="match status" value="1"/>
</dbReference>
<dbReference type="Gene3D" id="1.10.1070.11">
    <property type="entry name" value="Phosphatidylinositol 3-/4-kinase, catalytic domain"/>
    <property type="match status" value="1"/>
</dbReference>
<reference evidence="11 12" key="1">
    <citation type="journal article" date="2015" name="Genome Biol. Evol.">
        <title>Phylogenomic analyses indicate that early fungi evolved digesting cell walls of algal ancestors of land plants.</title>
        <authorList>
            <person name="Chang Y."/>
            <person name="Wang S."/>
            <person name="Sekimoto S."/>
            <person name="Aerts A.L."/>
            <person name="Choi C."/>
            <person name="Clum A."/>
            <person name="LaButti K.M."/>
            <person name="Lindquist E.A."/>
            <person name="Yee Ngan C."/>
            <person name="Ohm R.A."/>
            <person name="Salamov A.A."/>
            <person name="Grigoriev I.V."/>
            <person name="Spatafora J.W."/>
            <person name="Berbee M.L."/>
        </authorList>
    </citation>
    <scope>NUCLEOTIDE SEQUENCE [LARGE SCALE GENOMIC DNA]</scope>
    <source>
        <strain evidence="11 12">NRRL 1564</strain>
    </source>
</reference>
<dbReference type="STRING" id="763665.A0A2G5B0Q6"/>
<evidence type="ECO:0000256" key="1">
    <source>
        <dbReference type="ARBA" id="ARBA00012513"/>
    </source>
</evidence>
<comment type="catalytic activity">
    <reaction evidence="7">
        <text>L-seryl-[protein] + ATP = O-phospho-L-seryl-[protein] + ADP + H(+)</text>
        <dbReference type="Rhea" id="RHEA:17989"/>
        <dbReference type="Rhea" id="RHEA-COMP:9863"/>
        <dbReference type="Rhea" id="RHEA-COMP:11604"/>
        <dbReference type="ChEBI" id="CHEBI:15378"/>
        <dbReference type="ChEBI" id="CHEBI:29999"/>
        <dbReference type="ChEBI" id="CHEBI:30616"/>
        <dbReference type="ChEBI" id="CHEBI:83421"/>
        <dbReference type="ChEBI" id="CHEBI:456216"/>
        <dbReference type="EC" id="2.7.11.1"/>
    </reaction>
</comment>
<dbReference type="GO" id="GO:0031931">
    <property type="term" value="C:TORC1 complex"/>
    <property type="evidence" value="ECO:0007669"/>
    <property type="project" value="TreeGrafter"/>
</dbReference>
<evidence type="ECO:0000256" key="3">
    <source>
        <dbReference type="ARBA" id="ARBA00022741"/>
    </source>
</evidence>
<evidence type="ECO:0000313" key="11">
    <source>
        <dbReference type="EMBL" id="PIA12594.1"/>
    </source>
</evidence>
<keyword evidence="2" id="KW-0808">Transferase</keyword>
<keyword evidence="4" id="KW-0418">Kinase</keyword>
<dbReference type="OrthoDB" id="381190at2759"/>
<evidence type="ECO:0000256" key="2">
    <source>
        <dbReference type="ARBA" id="ARBA00022679"/>
    </source>
</evidence>
<evidence type="ECO:0000259" key="10">
    <source>
        <dbReference type="PROSITE" id="PS51190"/>
    </source>
</evidence>
<feature type="compositionally biased region" description="Polar residues" evidence="8">
    <location>
        <begin position="151"/>
        <end position="160"/>
    </location>
</feature>
<dbReference type="GO" id="GO:0005524">
    <property type="term" value="F:ATP binding"/>
    <property type="evidence" value="ECO:0007669"/>
    <property type="project" value="UniProtKB-KW"/>
</dbReference>
<dbReference type="GO" id="GO:0031932">
    <property type="term" value="C:TORC2 complex"/>
    <property type="evidence" value="ECO:0007669"/>
    <property type="project" value="TreeGrafter"/>
</dbReference>
<keyword evidence="12" id="KW-1185">Reference proteome</keyword>
<dbReference type="GO" id="GO:0005634">
    <property type="term" value="C:nucleus"/>
    <property type="evidence" value="ECO:0007669"/>
    <property type="project" value="TreeGrafter"/>
</dbReference>
<dbReference type="PROSITE" id="PS50290">
    <property type="entry name" value="PI3_4_KINASE_3"/>
    <property type="match status" value="1"/>
</dbReference>
<dbReference type="GO" id="GO:0005737">
    <property type="term" value="C:cytoplasm"/>
    <property type="evidence" value="ECO:0007669"/>
    <property type="project" value="TreeGrafter"/>
</dbReference>
<dbReference type="SMART" id="SM00146">
    <property type="entry name" value="PI3Kc"/>
    <property type="match status" value="1"/>
</dbReference>
<gene>
    <name evidence="11" type="ORF">COEREDRAFT_94996</name>
</gene>
<dbReference type="InterPro" id="IPR003152">
    <property type="entry name" value="FATC_dom"/>
</dbReference>
<dbReference type="InterPro" id="IPR018936">
    <property type="entry name" value="PI3/4_kinase_CS"/>
</dbReference>
<dbReference type="PANTHER" id="PTHR11139:SF9">
    <property type="entry name" value="SERINE_THREONINE-PROTEIN KINASE MTOR"/>
    <property type="match status" value="1"/>
</dbReference>
<keyword evidence="5" id="KW-0067">ATP-binding</keyword>
<keyword evidence="3" id="KW-0547">Nucleotide-binding</keyword>
<dbReference type="InterPro" id="IPR036940">
    <property type="entry name" value="PI3/4_kinase_cat_sf"/>
</dbReference>
<dbReference type="InterPro" id="IPR000403">
    <property type="entry name" value="PI3/4_kinase_cat_dom"/>
</dbReference>
<accession>A0A2G5B0Q6</accession>
<dbReference type="EMBL" id="KZ303635">
    <property type="protein sequence ID" value="PIA12594.1"/>
    <property type="molecule type" value="Genomic_DNA"/>
</dbReference>
<dbReference type="Proteomes" id="UP000242474">
    <property type="component" value="Unassembled WGS sequence"/>
</dbReference>
<dbReference type="InterPro" id="IPR050517">
    <property type="entry name" value="DDR_Repair_Kinase"/>
</dbReference>
<feature type="domain" description="FATC" evidence="10">
    <location>
        <begin position="231"/>
        <end position="263"/>
    </location>
</feature>
<dbReference type="InterPro" id="IPR011009">
    <property type="entry name" value="Kinase-like_dom_sf"/>
</dbReference>
<sequence length="263" mass="29687">MWLDRRTHYTRSLAVMSIAGYILGLGDRHPSNILIHERTGKVVHIDLGDCFEMAAHRDKFPETVPFRLTRMLIMPMEVSSIEGIFKHTANHTMRVLRANRDSLMAVLEAFVFDPLVSWHFMQEPEDGVPKSKRKQSNASTQQQGQKGQQQTENAANTNDPAVSRWTMTNTESNLDLAAIGGSKPDPGIGKAGHTFYENIDTRGWKAENPKARAIVRRIHDKLVGTDFNPEEQLEVSEQIDKVIQQATSSENLAVLYPGWVPLW</sequence>
<dbReference type="EC" id="2.7.11.1" evidence="1"/>
<evidence type="ECO:0000256" key="8">
    <source>
        <dbReference type="SAM" id="MobiDB-lite"/>
    </source>
</evidence>
<comment type="catalytic activity">
    <reaction evidence="6">
        <text>L-threonyl-[protein] + ATP = O-phospho-L-threonyl-[protein] + ADP + H(+)</text>
        <dbReference type="Rhea" id="RHEA:46608"/>
        <dbReference type="Rhea" id="RHEA-COMP:11060"/>
        <dbReference type="Rhea" id="RHEA-COMP:11605"/>
        <dbReference type="ChEBI" id="CHEBI:15378"/>
        <dbReference type="ChEBI" id="CHEBI:30013"/>
        <dbReference type="ChEBI" id="CHEBI:30616"/>
        <dbReference type="ChEBI" id="CHEBI:61977"/>
        <dbReference type="ChEBI" id="CHEBI:456216"/>
        <dbReference type="EC" id="2.7.11.1"/>
    </reaction>
</comment>
<evidence type="ECO:0000256" key="4">
    <source>
        <dbReference type="ARBA" id="ARBA00022777"/>
    </source>
</evidence>
<evidence type="ECO:0000256" key="6">
    <source>
        <dbReference type="ARBA" id="ARBA00047899"/>
    </source>
</evidence>
<proteinExistence type="predicted"/>